<feature type="transmembrane region" description="Helical" evidence="1">
    <location>
        <begin position="7"/>
        <end position="28"/>
    </location>
</feature>
<gene>
    <name evidence="3" type="ORF">PS273GM_06415</name>
</gene>
<evidence type="ECO:0000313" key="4">
    <source>
        <dbReference type="Proteomes" id="UP000077787"/>
    </source>
</evidence>
<keyword evidence="3" id="KW-0413">Isomerase</keyword>
<dbReference type="SUPFAM" id="SSF52833">
    <property type="entry name" value="Thioredoxin-like"/>
    <property type="match status" value="1"/>
</dbReference>
<keyword evidence="1" id="KW-0812">Transmembrane</keyword>
<dbReference type="GO" id="GO:0016853">
    <property type="term" value="F:isomerase activity"/>
    <property type="evidence" value="ECO:0007669"/>
    <property type="project" value="UniProtKB-KW"/>
</dbReference>
<feature type="domain" description="DUF6436" evidence="2">
    <location>
        <begin position="42"/>
        <end position="187"/>
    </location>
</feature>
<sequence>MSVRNKYLIAALVALLWGGAMLAAFWWFEARYLRPFENERAELFSGDQLALPESLSGAGPVRVAHFWDPACPCNAGNQQHLAELMQRFGGRGVSFYALQKPGSQGRLPDQLAGLQPLADLPGASSLPASPAVGIWDTDGRLVYIGPYSEGAVCSSDNSFIEPILEAVLAGRPVKATHSLAVGCFCDWAPSPSVESSANQRSADSR</sequence>
<evidence type="ECO:0000256" key="1">
    <source>
        <dbReference type="SAM" id="Phobius"/>
    </source>
</evidence>
<dbReference type="AlphaFoldDB" id="A0A172WMW3"/>
<keyword evidence="1" id="KW-0472">Membrane</keyword>
<organism evidence="3 4">
    <name type="scientific">Stutzerimonas stutzeri</name>
    <name type="common">Pseudomonas stutzeri</name>
    <dbReference type="NCBI Taxonomy" id="316"/>
    <lineage>
        <taxon>Bacteria</taxon>
        <taxon>Pseudomonadati</taxon>
        <taxon>Pseudomonadota</taxon>
        <taxon>Gammaproteobacteria</taxon>
        <taxon>Pseudomonadales</taxon>
        <taxon>Pseudomonadaceae</taxon>
        <taxon>Stutzerimonas</taxon>
    </lineage>
</organism>
<dbReference type="Gene3D" id="3.40.30.10">
    <property type="entry name" value="Glutaredoxin"/>
    <property type="match status" value="1"/>
</dbReference>
<accession>A0A172WMW3</accession>
<name>A0A172WMW3_STUST</name>
<reference evidence="3 4" key="1">
    <citation type="submission" date="2016-05" db="EMBL/GenBank/DDBJ databases">
        <title>Genome sequence of Pseudomonas stutzeri 273 and identification of the exopolysaccharide biosynthesis locus.</title>
        <authorList>
            <person name="Wu S."/>
            <person name="Sun C."/>
        </authorList>
    </citation>
    <scope>NUCLEOTIDE SEQUENCE [LARGE SCALE GENOMIC DNA]</scope>
    <source>
        <strain evidence="3 4">273</strain>
    </source>
</reference>
<dbReference type="EMBL" id="CP015641">
    <property type="protein sequence ID" value="ANF24808.1"/>
    <property type="molecule type" value="Genomic_DNA"/>
</dbReference>
<proteinExistence type="predicted"/>
<evidence type="ECO:0000313" key="3">
    <source>
        <dbReference type="EMBL" id="ANF24808.1"/>
    </source>
</evidence>
<dbReference type="RefSeq" id="WP_064480974.1">
    <property type="nucleotide sequence ID" value="NZ_CP015641.1"/>
</dbReference>
<dbReference type="OrthoDB" id="8897581at2"/>
<evidence type="ECO:0000259" key="2">
    <source>
        <dbReference type="Pfam" id="PF20029"/>
    </source>
</evidence>
<dbReference type="InterPro" id="IPR036249">
    <property type="entry name" value="Thioredoxin-like_sf"/>
</dbReference>
<protein>
    <submittedName>
        <fullName evidence="3">Thiol-disulfide isomerase</fullName>
    </submittedName>
</protein>
<dbReference type="Proteomes" id="UP000077787">
    <property type="component" value="Chromosome"/>
</dbReference>
<dbReference type="InterPro" id="IPR045494">
    <property type="entry name" value="DUF6436"/>
</dbReference>
<dbReference type="Pfam" id="PF20029">
    <property type="entry name" value="DUF6436"/>
    <property type="match status" value="1"/>
</dbReference>
<keyword evidence="1" id="KW-1133">Transmembrane helix</keyword>